<dbReference type="PROSITE" id="PS50287">
    <property type="entry name" value="SRCR_2"/>
    <property type="match status" value="1"/>
</dbReference>
<keyword evidence="4" id="KW-1133">Transmembrane helix</keyword>
<dbReference type="GO" id="GO:0008233">
    <property type="term" value="F:peptidase activity"/>
    <property type="evidence" value="ECO:0007669"/>
    <property type="project" value="UniProtKB-KW"/>
</dbReference>
<feature type="domain" description="SRCR" evidence="5">
    <location>
        <begin position="395"/>
        <end position="508"/>
    </location>
</feature>
<dbReference type="InterPro" id="IPR001190">
    <property type="entry name" value="SRCR"/>
</dbReference>
<feature type="transmembrane region" description="Helical" evidence="4">
    <location>
        <begin position="305"/>
        <end position="323"/>
    </location>
</feature>
<dbReference type="EMBL" id="JTDY01002847">
    <property type="protein sequence ID" value="KOB70609.1"/>
    <property type="molecule type" value="Genomic_DNA"/>
</dbReference>
<evidence type="ECO:0000256" key="1">
    <source>
        <dbReference type="ARBA" id="ARBA00023157"/>
    </source>
</evidence>
<proteinExistence type="predicted"/>
<dbReference type="InterPro" id="IPR036790">
    <property type="entry name" value="Frizzled_dom_sf"/>
</dbReference>
<dbReference type="Proteomes" id="UP000037510">
    <property type="component" value="Unassembled WGS sequence"/>
</dbReference>
<evidence type="ECO:0000256" key="3">
    <source>
        <dbReference type="SAM" id="MobiDB-lite"/>
    </source>
</evidence>
<accession>A0A0L7L5P5</accession>
<feature type="compositionally biased region" description="Pro residues" evidence="3">
    <location>
        <begin position="61"/>
        <end position="93"/>
    </location>
</feature>
<evidence type="ECO:0000313" key="6">
    <source>
        <dbReference type="EMBL" id="KOB70609.1"/>
    </source>
</evidence>
<comment type="caution">
    <text evidence="2">Lacks conserved residue(s) required for the propagation of feature annotation.</text>
</comment>
<keyword evidence="4" id="KW-0472">Membrane</keyword>
<reference evidence="6 7" key="1">
    <citation type="journal article" date="2015" name="Genome Biol. Evol.">
        <title>The genome of winter moth (Operophtera brumata) provides a genomic perspective on sexual dimorphism and phenology.</title>
        <authorList>
            <person name="Derks M.F."/>
            <person name="Smit S."/>
            <person name="Salis L."/>
            <person name="Schijlen E."/>
            <person name="Bossers A."/>
            <person name="Mateman C."/>
            <person name="Pijl A.S."/>
            <person name="de Ridder D."/>
            <person name="Groenen M.A."/>
            <person name="Visser M.E."/>
            <person name="Megens H.J."/>
        </authorList>
    </citation>
    <scope>NUCLEOTIDE SEQUENCE [LARGE SCALE GENOMIC DNA]</scope>
    <source>
        <strain evidence="6">WM2013NL</strain>
        <tissue evidence="6">Head and thorax</tissue>
    </source>
</reference>
<organism evidence="6 7">
    <name type="scientific">Operophtera brumata</name>
    <name type="common">Winter moth</name>
    <name type="synonym">Phalaena brumata</name>
    <dbReference type="NCBI Taxonomy" id="104452"/>
    <lineage>
        <taxon>Eukaryota</taxon>
        <taxon>Metazoa</taxon>
        <taxon>Ecdysozoa</taxon>
        <taxon>Arthropoda</taxon>
        <taxon>Hexapoda</taxon>
        <taxon>Insecta</taxon>
        <taxon>Pterygota</taxon>
        <taxon>Neoptera</taxon>
        <taxon>Endopterygota</taxon>
        <taxon>Lepidoptera</taxon>
        <taxon>Glossata</taxon>
        <taxon>Ditrysia</taxon>
        <taxon>Geometroidea</taxon>
        <taxon>Geometridae</taxon>
        <taxon>Larentiinae</taxon>
        <taxon>Operophtera</taxon>
    </lineage>
</organism>
<dbReference type="SUPFAM" id="SSF56487">
    <property type="entry name" value="SRCR-like"/>
    <property type="match status" value="1"/>
</dbReference>
<protein>
    <submittedName>
        <fullName evidence="6">Putative transmembrane protease, serine</fullName>
    </submittedName>
</protein>
<feature type="non-terminal residue" evidence="6">
    <location>
        <position position="508"/>
    </location>
</feature>
<evidence type="ECO:0000313" key="7">
    <source>
        <dbReference type="Proteomes" id="UP000037510"/>
    </source>
</evidence>
<keyword evidence="6" id="KW-0645">Protease</keyword>
<sequence>LGRAGSLAATPGEKLLELLRPSTGTPRRHSTAACAPQQPRPTPVQRPSGFVYCPSDALPYCPPSRIPAPPRKINPPPPLIIQPVMPPQPPPVPQRTAPVSPTPLPVPPPAPPRRSSPQPPRRVPPPTPPRPVTTPPTDPNGNRRIAPVSPTPRLDCNKNPQNPKRPPIKMPDNPYTPPPTNGMKRSPSSGSNISVRQDSNVSSESFSQTSSPSYTTKSMEAPLLPHQHVNKSLNAKIARGLMMKEQAEKDASNSAITKSASTPASLQTIVRFQNGSNMSLHHRMLRDIQGATTEASPHKFRLMQLALNAVALLAITGALFAYFRANPAVQVTKRCSCARSSCPKTMRRCGFFLEVFGLSMPDYLQCEIFPESVDTDVCLGNREVKEAKFRANKPVRLSEANGDIGSGELQVYRAANHSWFPACLSTLDETTALKLCSMLGYSWVNKSHAVEGTGSGRVHGAAHSYKTFLRKEGGLLKELRECQQDSTRVHLICNSYGKFVDNLQIYYT</sequence>
<evidence type="ECO:0000256" key="4">
    <source>
        <dbReference type="SAM" id="Phobius"/>
    </source>
</evidence>
<dbReference type="SUPFAM" id="SSF63501">
    <property type="entry name" value="Frizzled cysteine-rich domain"/>
    <property type="match status" value="1"/>
</dbReference>
<dbReference type="STRING" id="104452.A0A0L7L5P5"/>
<comment type="caution">
    <text evidence="6">The sequence shown here is derived from an EMBL/GenBank/DDBJ whole genome shotgun (WGS) entry which is preliminary data.</text>
</comment>
<feature type="compositionally biased region" description="Low complexity" evidence="3">
    <location>
        <begin position="199"/>
        <end position="213"/>
    </location>
</feature>
<gene>
    <name evidence="6" type="ORF">OBRU01_15242</name>
</gene>
<evidence type="ECO:0000256" key="2">
    <source>
        <dbReference type="PROSITE-ProRule" id="PRU00196"/>
    </source>
</evidence>
<dbReference type="GO" id="GO:0006508">
    <property type="term" value="P:proteolysis"/>
    <property type="evidence" value="ECO:0007669"/>
    <property type="project" value="UniProtKB-KW"/>
</dbReference>
<keyword evidence="1" id="KW-1015">Disulfide bond</keyword>
<dbReference type="InterPro" id="IPR036772">
    <property type="entry name" value="SRCR-like_dom_sf"/>
</dbReference>
<dbReference type="AlphaFoldDB" id="A0A0L7L5P5"/>
<name>A0A0L7L5P5_OPEBR</name>
<keyword evidence="7" id="KW-1185">Reference proteome</keyword>
<feature type="region of interest" description="Disordered" evidence="3">
    <location>
        <begin position="21"/>
        <end position="49"/>
    </location>
</feature>
<feature type="compositionally biased region" description="Polar residues" evidence="3">
    <location>
        <begin position="186"/>
        <end position="198"/>
    </location>
</feature>
<feature type="compositionally biased region" description="Pro residues" evidence="3">
    <location>
        <begin position="163"/>
        <end position="180"/>
    </location>
</feature>
<dbReference type="Gene3D" id="1.10.2000.10">
    <property type="entry name" value="Frizzled cysteine-rich domain"/>
    <property type="match status" value="1"/>
</dbReference>
<feature type="compositionally biased region" description="Pro residues" evidence="3">
    <location>
        <begin position="100"/>
        <end position="138"/>
    </location>
</feature>
<keyword evidence="4 6" id="KW-0812">Transmembrane</keyword>
<feature type="region of interest" description="Disordered" evidence="3">
    <location>
        <begin position="61"/>
        <end position="222"/>
    </location>
</feature>
<evidence type="ECO:0000259" key="5">
    <source>
        <dbReference type="PROSITE" id="PS50287"/>
    </source>
</evidence>
<keyword evidence="6" id="KW-0378">Hydrolase</keyword>
<dbReference type="GO" id="GO:0016020">
    <property type="term" value="C:membrane"/>
    <property type="evidence" value="ECO:0007669"/>
    <property type="project" value="InterPro"/>
</dbReference>
<feature type="non-terminal residue" evidence="6">
    <location>
        <position position="1"/>
    </location>
</feature>